<name>E9HLI7_DAPPU</name>
<feature type="transmembrane region" description="Helical" evidence="1">
    <location>
        <begin position="20"/>
        <end position="44"/>
    </location>
</feature>
<keyword evidence="3" id="KW-1185">Reference proteome</keyword>
<keyword evidence="1" id="KW-0472">Membrane</keyword>
<reference evidence="2 3" key="1">
    <citation type="journal article" date="2011" name="Science">
        <title>The ecoresponsive genome of Daphnia pulex.</title>
        <authorList>
            <person name="Colbourne J.K."/>
            <person name="Pfrender M.E."/>
            <person name="Gilbert D."/>
            <person name="Thomas W.K."/>
            <person name="Tucker A."/>
            <person name="Oakley T.H."/>
            <person name="Tokishita S."/>
            <person name="Aerts A."/>
            <person name="Arnold G.J."/>
            <person name="Basu M.K."/>
            <person name="Bauer D.J."/>
            <person name="Caceres C.E."/>
            <person name="Carmel L."/>
            <person name="Casola C."/>
            <person name="Choi J.H."/>
            <person name="Detter J.C."/>
            <person name="Dong Q."/>
            <person name="Dusheyko S."/>
            <person name="Eads B.D."/>
            <person name="Frohlich T."/>
            <person name="Geiler-Samerotte K.A."/>
            <person name="Gerlach D."/>
            <person name="Hatcher P."/>
            <person name="Jogdeo S."/>
            <person name="Krijgsveld J."/>
            <person name="Kriventseva E.V."/>
            <person name="Kultz D."/>
            <person name="Laforsch C."/>
            <person name="Lindquist E."/>
            <person name="Lopez J."/>
            <person name="Manak J.R."/>
            <person name="Muller J."/>
            <person name="Pangilinan J."/>
            <person name="Patwardhan R.P."/>
            <person name="Pitluck S."/>
            <person name="Pritham E.J."/>
            <person name="Rechtsteiner A."/>
            <person name="Rho M."/>
            <person name="Rogozin I.B."/>
            <person name="Sakarya O."/>
            <person name="Salamov A."/>
            <person name="Schaack S."/>
            <person name="Shapiro H."/>
            <person name="Shiga Y."/>
            <person name="Skalitzky C."/>
            <person name="Smith Z."/>
            <person name="Souvorov A."/>
            <person name="Sung W."/>
            <person name="Tang Z."/>
            <person name="Tsuchiya D."/>
            <person name="Tu H."/>
            <person name="Vos H."/>
            <person name="Wang M."/>
            <person name="Wolf Y.I."/>
            <person name="Yamagata H."/>
            <person name="Yamada T."/>
            <person name="Ye Y."/>
            <person name="Shaw J.R."/>
            <person name="Andrews J."/>
            <person name="Crease T.J."/>
            <person name="Tang H."/>
            <person name="Lucas S.M."/>
            <person name="Robertson H.M."/>
            <person name="Bork P."/>
            <person name="Koonin E.V."/>
            <person name="Zdobnov E.M."/>
            <person name="Grigoriev I.V."/>
            <person name="Lynch M."/>
            <person name="Boore J.L."/>
        </authorList>
    </citation>
    <scope>NUCLEOTIDE SEQUENCE [LARGE SCALE GENOMIC DNA]</scope>
</reference>
<keyword evidence="1" id="KW-0812">Transmembrane</keyword>
<evidence type="ECO:0000313" key="2">
    <source>
        <dbReference type="EMBL" id="EFX67356.1"/>
    </source>
</evidence>
<dbReference type="PhylomeDB" id="E9HLI7"/>
<evidence type="ECO:0000256" key="1">
    <source>
        <dbReference type="SAM" id="Phobius"/>
    </source>
</evidence>
<dbReference type="EMBL" id="GL732679">
    <property type="protein sequence ID" value="EFX67356.1"/>
    <property type="molecule type" value="Genomic_DNA"/>
</dbReference>
<dbReference type="OrthoDB" id="6349638at2759"/>
<dbReference type="InParanoid" id="E9HLI7"/>
<accession>E9HLI7</accession>
<dbReference type="Proteomes" id="UP000000305">
    <property type="component" value="Unassembled WGS sequence"/>
</dbReference>
<organism evidence="2 3">
    <name type="scientific">Daphnia pulex</name>
    <name type="common">Water flea</name>
    <dbReference type="NCBI Taxonomy" id="6669"/>
    <lineage>
        <taxon>Eukaryota</taxon>
        <taxon>Metazoa</taxon>
        <taxon>Ecdysozoa</taxon>
        <taxon>Arthropoda</taxon>
        <taxon>Crustacea</taxon>
        <taxon>Branchiopoda</taxon>
        <taxon>Diplostraca</taxon>
        <taxon>Cladocera</taxon>
        <taxon>Anomopoda</taxon>
        <taxon>Daphniidae</taxon>
        <taxon>Daphnia</taxon>
    </lineage>
</organism>
<sequence>MTSPAEGSATNRSCMSNQKWFFLLFVFVGFILMVASGLIVYYSFCTSASPSDDGSATNDLSDTSRMCPQPTSATNCPAPPENLPFCSSPPTCPPIAALPCTTSPVQVCRPCPVHPTCTASNCQQGAPCPTQPPVAIPTEIRRLTEPEMTNTRAFDLITRHPVNSYERLQVALQLMEFSIEWWTNAFTVRNCIHDIRRVCTVCKDRYHYLRCIVENDLDSNKEIPKATRFVNEKYVNEPSNNMNHIYALNDRGNRYWFPEDIRRRAYHSAKEEQFQKYFETDVDMWKWGLRYDEYIPLQINQRALSFWIDKAGTPNRRHCTPCEGTNPLHHMSCTAYPHYLYEGGTRTTEYDYTWWPPHQL</sequence>
<keyword evidence="1" id="KW-1133">Transmembrane helix</keyword>
<gene>
    <name evidence="2" type="ORF">DAPPUDRAFT_261710</name>
</gene>
<protein>
    <submittedName>
        <fullName evidence="2">Uncharacterized protein</fullName>
    </submittedName>
</protein>
<dbReference type="AlphaFoldDB" id="E9HLI7"/>
<proteinExistence type="predicted"/>
<evidence type="ECO:0000313" key="3">
    <source>
        <dbReference type="Proteomes" id="UP000000305"/>
    </source>
</evidence>
<dbReference type="HOGENOM" id="CLU_770002_0_0_1"/>
<dbReference type="KEGG" id="dpx:DAPPUDRAFT_261710"/>